<dbReference type="EC" id="5.6.2.1" evidence="10"/>
<protein>
    <recommendedName>
        <fullName evidence="10">DNA topoisomerase 1</fullName>
        <ecNumber evidence="10">5.6.2.1</ecNumber>
    </recommendedName>
    <alternativeName>
        <fullName evidence="10">DNA topoisomerase I</fullName>
    </alternativeName>
</protein>
<comment type="subunit">
    <text evidence="10">Monomer.</text>
</comment>
<dbReference type="PANTHER" id="PTHR42785:SF1">
    <property type="entry name" value="DNA TOPOISOMERASE"/>
    <property type="match status" value="1"/>
</dbReference>
<evidence type="ECO:0000256" key="7">
    <source>
        <dbReference type="ARBA" id="ARBA00023029"/>
    </source>
</evidence>
<dbReference type="SUPFAM" id="SSF57783">
    <property type="entry name" value="Zinc beta-ribbon"/>
    <property type="match status" value="3"/>
</dbReference>
<dbReference type="GO" id="GO:0006265">
    <property type="term" value="P:DNA topological change"/>
    <property type="evidence" value="ECO:0007669"/>
    <property type="project" value="UniProtKB-UniRule"/>
</dbReference>
<feature type="site" description="Interaction with DNA" evidence="10">
    <location>
        <position position="523"/>
    </location>
</feature>
<dbReference type="InterPro" id="IPR013497">
    <property type="entry name" value="Topo_IA_cen"/>
</dbReference>
<dbReference type="Gene3D" id="1.10.290.10">
    <property type="entry name" value="Topoisomerase I, domain 4"/>
    <property type="match status" value="1"/>
</dbReference>
<dbReference type="PRINTS" id="PR00417">
    <property type="entry name" value="PRTPISMRASEI"/>
</dbReference>
<dbReference type="HAMAP" id="MF_00952">
    <property type="entry name" value="Topoisom_1_prok"/>
    <property type="match status" value="1"/>
</dbReference>
<feature type="site" description="Interaction with DNA" evidence="10">
    <location>
        <position position="156"/>
    </location>
</feature>
<dbReference type="InterPro" id="IPR000380">
    <property type="entry name" value="Topo_IA"/>
</dbReference>
<evidence type="ECO:0000313" key="13">
    <source>
        <dbReference type="EMBL" id="ODS34834.1"/>
    </source>
</evidence>
<dbReference type="InterPro" id="IPR034149">
    <property type="entry name" value="TOPRIM_TopoI"/>
</dbReference>
<keyword evidence="5" id="KW-0862">Zinc</keyword>
<dbReference type="CDD" id="cd03363">
    <property type="entry name" value="TOPRIM_TopoIA_TopoI"/>
    <property type="match status" value="1"/>
</dbReference>
<evidence type="ECO:0000313" key="14">
    <source>
        <dbReference type="Proteomes" id="UP000094056"/>
    </source>
</evidence>
<feature type="site" description="Interaction with DNA" evidence="10">
    <location>
        <position position="34"/>
    </location>
</feature>
<feature type="site" description="Interaction with DNA" evidence="10">
    <location>
        <position position="320"/>
    </location>
</feature>
<dbReference type="SMART" id="SM00493">
    <property type="entry name" value="TOPRIM"/>
    <property type="match status" value="1"/>
</dbReference>
<evidence type="ECO:0000259" key="12">
    <source>
        <dbReference type="PROSITE" id="PS52039"/>
    </source>
</evidence>
<dbReference type="PANTHER" id="PTHR42785">
    <property type="entry name" value="DNA TOPOISOMERASE, TYPE IA, CORE"/>
    <property type="match status" value="1"/>
</dbReference>
<dbReference type="PROSITE" id="PS52039">
    <property type="entry name" value="TOPO_IA_2"/>
    <property type="match status" value="1"/>
</dbReference>
<dbReference type="Proteomes" id="UP000094056">
    <property type="component" value="Unassembled WGS sequence"/>
</dbReference>
<reference evidence="13 14" key="1">
    <citation type="submission" date="2016-07" db="EMBL/GenBank/DDBJ databases">
        <title>Draft genome of Scalindua rubra, obtained from a brine-seawater interface in the Red Sea, sheds light on salt adaptation in anammox bacteria.</title>
        <authorList>
            <person name="Speth D.R."/>
            <person name="Lagkouvardos I."/>
            <person name="Wang Y."/>
            <person name="Qian P.-Y."/>
            <person name="Dutilh B.E."/>
            <person name="Jetten M.S."/>
        </authorList>
    </citation>
    <scope>NUCLEOTIDE SEQUENCE [LARGE SCALE GENOMIC DNA]</scope>
    <source>
        <strain evidence="13">BSI-1</strain>
    </source>
</reference>
<evidence type="ECO:0000256" key="6">
    <source>
        <dbReference type="ARBA" id="ARBA00022842"/>
    </source>
</evidence>
<dbReference type="InterPro" id="IPR003601">
    <property type="entry name" value="Topo_IA_2"/>
</dbReference>
<dbReference type="SUPFAM" id="SSF56712">
    <property type="entry name" value="Prokaryotic type I DNA topoisomerase"/>
    <property type="match status" value="1"/>
</dbReference>
<dbReference type="InterPro" id="IPR028612">
    <property type="entry name" value="Topoisom_1_IA"/>
</dbReference>
<dbReference type="Pfam" id="PF01396">
    <property type="entry name" value="Zn_ribbon_Top1"/>
    <property type="match status" value="4"/>
</dbReference>
<dbReference type="InterPro" id="IPR003602">
    <property type="entry name" value="Topo_IA_DNA-bd_dom"/>
</dbReference>
<evidence type="ECO:0000256" key="10">
    <source>
        <dbReference type="HAMAP-Rule" id="MF_00952"/>
    </source>
</evidence>
<evidence type="ECO:0000256" key="4">
    <source>
        <dbReference type="ARBA" id="ARBA00022771"/>
    </source>
</evidence>
<dbReference type="PATRIC" id="fig|1872076.5.peg.105"/>
<keyword evidence="8 10" id="KW-0238">DNA-binding</keyword>
<dbReference type="SMART" id="SM00437">
    <property type="entry name" value="TOP1Ac"/>
    <property type="match status" value="1"/>
</dbReference>
<feature type="domain" description="Topo IA-type catalytic" evidence="12">
    <location>
        <begin position="130"/>
        <end position="591"/>
    </location>
</feature>
<sequence length="793" mass="89984">MAKKSIVIVESPAKAKTINKFLGSSYSVRSSIGHVRDLPSKSLGVDIENNFSPTYRIISARKEIVKKLREEAKKADFVYLASDRDREGEAIAWHLCNALNISENKIRRVTFNEITKNAIQKAFKEPCPINMDKVNAQQTRRILDRLVGYQISPLLWKKITKRLSAGRVQSVAVRLIVEREKEIKAFKSQEYWNITAELAPKDTETKKTSKPEKPALLHSGGGVFLAELCKIDDKNKEIANEKEARNLEEILKVATYVVTNVSKRTKLNNAPPPFTTSLLQQQASIRLKFSTKKTMLLAQQLYEGIELGEEGSVGLITYMRTDSFNVSEQAIKPCREVIEQKFGKEYVPPKPNIFVSKKGAQLGHESIRPTSVEKNPERIKSFLTTDQYKLYKLIWERFVASQMKPAKYSITEIEITANPKEDKINQPDRVLAGECIFKAKGRVTIFDGHTILSHSYPEMSKQDQDIPPLKTGQALNLIKLTPSQHFTQPPPRFTEATLVKALEKRGIGRPSTYAVIISTIQERGYVKQTKRLFQPTELGILVTEKLIKHFPVILDVEFTSQMEDKLDKIEEIHEDWLKVLKDFYKNFRSDLEKAKIEMSSVKETPEESKYTCQLCGKPMVIRWSRIGKFLGCSGFPNCKNTTTLDADGKPIEQEKSGQVCDKCGKDMVIKSSRNVKFLACSGYPECKNTKSLDGDKVVKTEVQKTDEKCEKCGSNMVIRNSRMGKFLGCSNYPQCKNTKAIPIDVKCPREGCNGNLVQRRGKKRVWFYGCTNYPECDFTTRDLTSVTTEESES</sequence>
<dbReference type="NCBIfam" id="TIGR01051">
    <property type="entry name" value="topA_bact"/>
    <property type="match status" value="1"/>
</dbReference>
<dbReference type="InterPro" id="IPR013824">
    <property type="entry name" value="Topo_IA_cen_sub1"/>
</dbReference>
<accession>A0A1E3XIU3</accession>
<feature type="site" description="Interaction with DNA" evidence="10">
    <location>
        <position position="149"/>
    </location>
</feature>
<feature type="site" description="Interaction with DNA" evidence="10">
    <location>
        <position position="141"/>
    </location>
</feature>
<dbReference type="InterPro" id="IPR005733">
    <property type="entry name" value="TopoI_bac-type"/>
</dbReference>
<comment type="caution">
    <text evidence="13">The sequence shown here is derived from an EMBL/GenBank/DDBJ whole genome shotgun (WGS) entry which is preliminary data.</text>
</comment>
<dbReference type="InterPro" id="IPR013825">
    <property type="entry name" value="Topo_IA_cen_sub2"/>
</dbReference>
<evidence type="ECO:0000256" key="5">
    <source>
        <dbReference type="ARBA" id="ARBA00022833"/>
    </source>
</evidence>
<dbReference type="AlphaFoldDB" id="A0A1E3XIU3"/>
<organism evidence="13 14">
    <name type="scientific">Candidatus Scalindua rubra</name>
    <dbReference type="NCBI Taxonomy" id="1872076"/>
    <lineage>
        <taxon>Bacteria</taxon>
        <taxon>Pseudomonadati</taxon>
        <taxon>Planctomycetota</taxon>
        <taxon>Candidatus Brocadiia</taxon>
        <taxon>Candidatus Brocadiales</taxon>
        <taxon>Candidatus Scalinduaceae</taxon>
        <taxon>Candidatus Scalindua</taxon>
    </lineage>
</organism>
<keyword evidence="6" id="KW-0460">Magnesium</keyword>
<keyword evidence="9 10" id="KW-0413">Isomerase</keyword>
<evidence type="ECO:0000256" key="9">
    <source>
        <dbReference type="ARBA" id="ARBA00023235"/>
    </source>
</evidence>
<dbReference type="InterPro" id="IPR013498">
    <property type="entry name" value="Topo_IA_Znf"/>
</dbReference>
<dbReference type="PROSITE" id="PS50880">
    <property type="entry name" value="TOPRIM"/>
    <property type="match status" value="1"/>
</dbReference>
<keyword evidence="4" id="KW-0863">Zinc-finger</keyword>
<dbReference type="Gene3D" id="2.70.20.10">
    <property type="entry name" value="Topoisomerase I, domain 3"/>
    <property type="match status" value="1"/>
</dbReference>
<dbReference type="Gene3D" id="3.30.65.10">
    <property type="entry name" value="Bacterial Topoisomerase I, domain 1"/>
    <property type="match status" value="4"/>
</dbReference>
<evidence type="ECO:0000256" key="2">
    <source>
        <dbReference type="ARBA" id="ARBA00009446"/>
    </source>
</evidence>
<evidence type="ECO:0000259" key="11">
    <source>
        <dbReference type="PROSITE" id="PS50880"/>
    </source>
</evidence>
<comment type="function">
    <text evidence="10">Releases the supercoiling and torsional tension of DNA, which is introduced during the DNA replication and transcription, by transiently cleaving and rejoining one strand of the DNA duplex. Introduces a single-strand break via transesterification at a target site in duplex DNA. The scissile phosphodiester is attacked by the catalytic tyrosine of the enzyme, resulting in the formation of a DNA-(5'-phosphotyrosyl)-enzyme intermediate and the expulsion of a 3'-OH DNA strand. The free DNA strand then undergoes passage around the unbroken strand, thus removing DNA supercoils. Finally, in the religation step, the DNA 3'-OH attacks the covalent intermediate to expel the active-site tyrosine and restore the DNA phosphodiester backbone.</text>
</comment>
<dbReference type="InterPro" id="IPR023406">
    <property type="entry name" value="Topo_IA_AS"/>
</dbReference>
<dbReference type="PROSITE" id="PS00396">
    <property type="entry name" value="TOPO_IA_1"/>
    <property type="match status" value="1"/>
</dbReference>
<comment type="similarity">
    <text evidence="2 10">Belongs to the type IA topoisomerase family.</text>
</comment>
<evidence type="ECO:0000256" key="8">
    <source>
        <dbReference type="ARBA" id="ARBA00023125"/>
    </source>
</evidence>
<dbReference type="GO" id="GO:0008270">
    <property type="term" value="F:zinc ion binding"/>
    <property type="evidence" value="ECO:0007669"/>
    <property type="project" value="UniProtKB-KW"/>
</dbReference>
<dbReference type="EMBL" id="MAYW01000001">
    <property type="protein sequence ID" value="ODS34834.1"/>
    <property type="molecule type" value="Genomic_DNA"/>
</dbReference>
<feature type="active site" description="O-(5'-phospho-DNA)-tyrosine intermediate" evidence="10">
    <location>
        <position position="318"/>
    </location>
</feature>
<dbReference type="SMART" id="SM00436">
    <property type="entry name" value="TOP1Bc"/>
    <property type="match status" value="1"/>
</dbReference>
<keyword evidence="7 10" id="KW-0799">Topoisomerase</keyword>
<feature type="domain" description="Toprim" evidence="11">
    <location>
        <begin position="4"/>
        <end position="114"/>
    </location>
</feature>
<keyword evidence="3" id="KW-0479">Metal-binding</keyword>
<proteinExistence type="inferred from homology"/>
<dbReference type="InterPro" id="IPR006171">
    <property type="entry name" value="TOPRIM_dom"/>
</dbReference>
<feature type="site" description="Interaction with DNA" evidence="10">
    <location>
        <position position="144"/>
    </location>
</feature>
<feature type="site" description="Interaction with DNA" evidence="10">
    <location>
        <position position="140"/>
    </location>
</feature>
<comment type="catalytic activity">
    <reaction evidence="1 10">
        <text>ATP-independent breakage of single-stranded DNA, followed by passage and rejoining.</text>
        <dbReference type="EC" id="5.6.2.1"/>
    </reaction>
</comment>
<dbReference type="InterPro" id="IPR013826">
    <property type="entry name" value="Topo_IA_cen_sub3"/>
</dbReference>
<dbReference type="InterPro" id="IPR023405">
    <property type="entry name" value="Topo_IA_core_domain"/>
</dbReference>
<dbReference type="GO" id="GO:0003677">
    <property type="term" value="F:DNA binding"/>
    <property type="evidence" value="ECO:0007669"/>
    <property type="project" value="UniProtKB-KW"/>
</dbReference>
<name>A0A1E3XIU3_9BACT</name>
<dbReference type="CDD" id="cd00186">
    <property type="entry name" value="TOP1Ac"/>
    <property type="match status" value="1"/>
</dbReference>
<evidence type="ECO:0000256" key="1">
    <source>
        <dbReference type="ARBA" id="ARBA00000213"/>
    </source>
</evidence>
<dbReference type="GO" id="GO:0003917">
    <property type="term" value="F:DNA topoisomerase type I (single strand cut, ATP-independent) activity"/>
    <property type="evidence" value="ECO:0007669"/>
    <property type="project" value="UniProtKB-UniRule"/>
</dbReference>
<dbReference type="Gene3D" id="1.10.460.10">
    <property type="entry name" value="Topoisomerase I, domain 2"/>
    <property type="match status" value="1"/>
</dbReference>
<dbReference type="Pfam" id="PF01131">
    <property type="entry name" value="Topoisom_bac"/>
    <property type="match status" value="1"/>
</dbReference>
<dbReference type="Pfam" id="PF01751">
    <property type="entry name" value="Toprim"/>
    <property type="match status" value="1"/>
</dbReference>
<dbReference type="Gene3D" id="3.40.50.140">
    <property type="match status" value="1"/>
</dbReference>
<feature type="region of interest" description="Interaction with DNA" evidence="10">
    <location>
        <begin position="164"/>
        <end position="169"/>
    </location>
</feature>
<dbReference type="GO" id="GO:0005694">
    <property type="term" value="C:chromosome"/>
    <property type="evidence" value="ECO:0007669"/>
    <property type="project" value="InterPro"/>
</dbReference>
<gene>
    <name evidence="10" type="primary">topA</name>
    <name evidence="13" type="ORF">SCARUB_00094</name>
</gene>
<evidence type="ECO:0000256" key="3">
    <source>
        <dbReference type="ARBA" id="ARBA00022723"/>
    </source>
</evidence>